<organism evidence="6 7">
    <name type="scientific">Bombus vosnesenskii</name>
    <dbReference type="NCBI Taxonomy" id="207650"/>
    <lineage>
        <taxon>Eukaryota</taxon>
        <taxon>Metazoa</taxon>
        <taxon>Ecdysozoa</taxon>
        <taxon>Arthropoda</taxon>
        <taxon>Hexapoda</taxon>
        <taxon>Insecta</taxon>
        <taxon>Pterygota</taxon>
        <taxon>Neoptera</taxon>
        <taxon>Endopterygota</taxon>
        <taxon>Hymenoptera</taxon>
        <taxon>Apocrita</taxon>
        <taxon>Aculeata</taxon>
        <taxon>Apoidea</taxon>
        <taxon>Anthophila</taxon>
        <taxon>Apidae</taxon>
        <taxon>Bombus</taxon>
        <taxon>Pyrobombus</taxon>
    </lineage>
</organism>
<reference evidence="7" key="1">
    <citation type="submission" date="2025-08" db="UniProtKB">
        <authorList>
            <consortium name="RefSeq"/>
        </authorList>
    </citation>
    <scope>IDENTIFICATION</scope>
    <source>
        <tissue evidence="7">Muscle</tissue>
    </source>
</reference>
<dbReference type="AlphaFoldDB" id="A0A6J3KFT8"/>
<dbReference type="InterPro" id="IPR016024">
    <property type="entry name" value="ARM-type_fold"/>
</dbReference>
<gene>
    <name evidence="7" type="primary">LOC117234540</name>
</gene>
<dbReference type="GeneID" id="117234540"/>
<dbReference type="PANTHER" id="PTHR34105">
    <property type="entry name" value="PROLINE-, GLUTAMIC ACID- AND LEUCINE-RICH PROTEIN 1"/>
    <property type="match status" value="1"/>
</dbReference>
<dbReference type="InterPro" id="IPR012583">
    <property type="entry name" value="RIX1_N"/>
</dbReference>
<comment type="similarity">
    <text evidence="2">Belongs to the RIX1/PELP1 family.</text>
</comment>
<evidence type="ECO:0000313" key="7">
    <source>
        <dbReference type="RefSeq" id="XP_033351760.1"/>
    </source>
</evidence>
<accession>A0A6J3KFT8</accession>
<evidence type="ECO:0000259" key="5">
    <source>
        <dbReference type="Pfam" id="PF08167"/>
    </source>
</evidence>
<dbReference type="RefSeq" id="XP_033351760.1">
    <property type="nucleotide sequence ID" value="XM_033495869.1"/>
</dbReference>
<evidence type="ECO:0000256" key="2">
    <source>
        <dbReference type="ARBA" id="ARBA00010511"/>
    </source>
</evidence>
<dbReference type="GO" id="GO:0006364">
    <property type="term" value="P:rRNA processing"/>
    <property type="evidence" value="ECO:0007669"/>
    <property type="project" value="TreeGrafter"/>
</dbReference>
<keyword evidence="3" id="KW-0539">Nucleus</keyword>
<dbReference type="KEGG" id="bvk:117234540"/>
<feature type="region of interest" description="Disordered" evidence="4">
    <location>
        <begin position="768"/>
        <end position="791"/>
    </location>
</feature>
<comment type="subcellular location">
    <subcellularLocation>
        <location evidence="1">Nucleus</location>
    </subcellularLocation>
</comment>
<proteinExistence type="inferred from homology"/>
<feature type="domain" description="Pre-rRNA-processing protein RIX1 N-terminal" evidence="5">
    <location>
        <begin position="46"/>
        <end position="187"/>
    </location>
</feature>
<dbReference type="Pfam" id="PF08167">
    <property type="entry name" value="RIX1"/>
    <property type="match status" value="1"/>
</dbReference>
<keyword evidence="6" id="KW-1185">Reference proteome</keyword>
<dbReference type="PANTHER" id="PTHR34105:SF1">
    <property type="entry name" value="PROLINE-, GLUTAMIC ACID- AND LEUCINE-RICH PROTEIN 1"/>
    <property type="match status" value="1"/>
</dbReference>
<sequence length="791" mass="90333">MATIMELINFFDHESKEYEEFLQHLICFNGDIPFDVEEVEKVQNVIVSTVNTYLNQSQSRCKGLLILDTILPQCSKDILLKYCILWMSKATQVLDSIHSTPQELSISCKVLGQLIIRSKDIPEIQKQVSMQNVKQLINVISNLSTEKKCGPVYYLIAVLLHRYPEVCERSQVTIKKIILLQVDSTQENLVCASAKCYALLAKATERSFKPPPSKPNYTGWIYNQALICNSLHVIMDELFSNLTELENVNIWDKLELPNISEENIIQFYFTQKQRFSNLCSYLSFMLCGVDDKNSVLPHEILKVLCRGLAIQPSNIKNQNSVKEQILYLILPKLHIALFNVLNSLINGFKEQLVSYGSTILELLLQTLQWTENALENQITINRNKPFRNVRISVYKCLNSWLMNTNSLSGIETVADEYLSSILKDIVPEKDRVLLTIQKTQNLSKRALKRLRDSQYEKGIHLSNGIASNKEHYLDTDVCKVALDVLQNVFFNSGTLLKQTFFKTVQNIVIPLLYDCYLSTTEQKFYKEHAHCRLLLFRVLRALQMNPHSLTPLPTQYSLEIFEMALNDNNLDIIQEAKVALAELEKITHPHAPPIQLTQVETIQKEFVTDEQIVQGHSTMENVLSPFVETIADEGVEPSPNKKLKVTNSHHNEIVEPGTENTTEDKLHITQTNKDIVKEQDNTIKEQITVTIQNKDIIESEQAAQISDESVNETASMTVVFSDTEIPRSMSSLNVIKQTDGICIENTNTTGDIKRSSENISRISEVNKEHFAQEKEEEEMLQLFQDVPKNDS</sequence>
<evidence type="ECO:0000313" key="6">
    <source>
        <dbReference type="Proteomes" id="UP000504631"/>
    </source>
</evidence>
<evidence type="ECO:0000256" key="4">
    <source>
        <dbReference type="SAM" id="MobiDB-lite"/>
    </source>
</evidence>
<evidence type="ECO:0000256" key="3">
    <source>
        <dbReference type="ARBA" id="ARBA00023242"/>
    </source>
</evidence>
<name>A0A6J3KFT8_9HYME</name>
<protein>
    <submittedName>
        <fullName evidence="7">Proline-, glutamic acid- and leucine-rich protein 1-like</fullName>
    </submittedName>
</protein>
<evidence type="ECO:0000256" key="1">
    <source>
        <dbReference type="ARBA" id="ARBA00004123"/>
    </source>
</evidence>
<dbReference type="GO" id="GO:0005634">
    <property type="term" value="C:nucleus"/>
    <property type="evidence" value="ECO:0007669"/>
    <property type="project" value="UniProtKB-SubCell"/>
</dbReference>
<dbReference type="Proteomes" id="UP000504631">
    <property type="component" value="Unplaced"/>
</dbReference>
<dbReference type="SUPFAM" id="SSF48371">
    <property type="entry name" value="ARM repeat"/>
    <property type="match status" value="1"/>
</dbReference>